<proteinExistence type="predicted"/>
<reference evidence="1" key="1">
    <citation type="journal article" date="2023" name="G3 (Bethesda)">
        <title>A reference genome for the long-term kleptoplast-retaining sea slug Elysia crispata morphotype clarki.</title>
        <authorList>
            <person name="Eastman K.E."/>
            <person name="Pendleton A.L."/>
            <person name="Shaikh M.A."/>
            <person name="Suttiyut T."/>
            <person name="Ogas R."/>
            <person name="Tomko P."/>
            <person name="Gavelis G."/>
            <person name="Widhalm J.R."/>
            <person name="Wisecaver J.H."/>
        </authorList>
    </citation>
    <scope>NUCLEOTIDE SEQUENCE</scope>
    <source>
        <strain evidence="1">ECLA1</strain>
    </source>
</reference>
<evidence type="ECO:0000313" key="2">
    <source>
        <dbReference type="Proteomes" id="UP001283361"/>
    </source>
</evidence>
<dbReference type="EMBL" id="JAWDGP010002578">
    <property type="protein sequence ID" value="KAK3781851.1"/>
    <property type="molecule type" value="Genomic_DNA"/>
</dbReference>
<organism evidence="1 2">
    <name type="scientific">Elysia crispata</name>
    <name type="common">lettuce slug</name>
    <dbReference type="NCBI Taxonomy" id="231223"/>
    <lineage>
        <taxon>Eukaryota</taxon>
        <taxon>Metazoa</taxon>
        <taxon>Spiralia</taxon>
        <taxon>Lophotrochozoa</taxon>
        <taxon>Mollusca</taxon>
        <taxon>Gastropoda</taxon>
        <taxon>Heterobranchia</taxon>
        <taxon>Euthyneura</taxon>
        <taxon>Panpulmonata</taxon>
        <taxon>Sacoglossa</taxon>
        <taxon>Placobranchoidea</taxon>
        <taxon>Plakobranchidae</taxon>
        <taxon>Elysia</taxon>
    </lineage>
</organism>
<comment type="caution">
    <text evidence="1">The sequence shown here is derived from an EMBL/GenBank/DDBJ whole genome shotgun (WGS) entry which is preliminary data.</text>
</comment>
<sequence>LVLPDTPPLPLSLPGLHVVIIVRKHQRRTVVRSISYIITGGAQQRRGEAWTHSQPPQLCLPSTHMDFILNYFLYLVYRQVCQISW</sequence>
<gene>
    <name evidence="1" type="ORF">RRG08_050293</name>
</gene>
<dbReference type="AlphaFoldDB" id="A0AAE1A738"/>
<protein>
    <submittedName>
        <fullName evidence="1">Uncharacterized protein</fullName>
    </submittedName>
</protein>
<dbReference type="Proteomes" id="UP001283361">
    <property type="component" value="Unassembled WGS sequence"/>
</dbReference>
<name>A0AAE1A738_9GAST</name>
<accession>A0AAE1A738</accession>
<keyword evidence="2" id="KW-1185">Reference proteome</keyword>
<evidence type="ECO:0000313" key="1">
    <source>
        <dbReference type="EMBL" id="KAK3781851.1"/>
    </source>
</evidence>
<feature type="non-terminal residue" evidence="1">
    <location>
        <position position="1"/>
    </location>
</feature>